<keyword evidence="5" id="KW-0460">Magnesium</keyword>
<evidence type="ECO:0000256" key="3">
    <source>
        <dbReference type="ARBA" id="ARBA00022840"/>
    </source>
</evidence>
<comment type="catalytic activity">
    <reaction evidence="5">
        <text>(6S)-5-formyl-5,6,7,8-tetrahydrofolate + ATP = (6R)-5,10-methenyltetrahydrofolate + ADP + phosphate</text>
        <dbReference type="Rhea" id="RHEA:10488"/>
        <dbReference type="ChEBI" id="CHEBI:30616"/>
        <dbReference type="ChEBI" id="CHEBI:43474"/>
        <dbReference type="ChEBI" id="CHEBI:57455"/>
        <dbReference type="ChEBI" id="CHEBI:57457"/>
        <dbReference type="ChEBI" id="CHEBI:456216"/>
        <dbReference type="EC" id="6.3.3.2"/>
    </reaction>
</comment>
<dbReference type="EC" id="6.3.3.2" evidence="5"/>
<dbReference type="KEGG" id="csr:Cspa_c03290"/>
<evidence type="ECO:0000256" key="5">
    <source>
        <dbReference type="RuleBase" id="RU361279"/>
    </source>
</evidence>
<dbReference type="STRING" id="36745.CLSAP_03240"/>
<keyword evidence="6" id="KW-0436">Ligase</keyword>
<dbReference type="RefSeq" id="WP_015390473.1">
    <property type="nucleotide sequence ID" value="NC_020291.1"/>
</dbReference>
<dbReference type="NCBIfam" id="TIGR02727">
    <property type="entry name" value="MTHFS_bact"/>
    <property type="match status" value="1"/>
</dbReference>
<dbReference type="Gene3D" id="3.40.50.10420">
    <property type="entry name" value="NagB/RpiA/CoA transferase-like"/>
    <property type="match status" value="1"/>
</dbReference>
<comment type="similarity">
    <text evidence="1 5">Belongs to the 5-formyltetrahydrofolate cyclo-ligase family.</text>
</comment>
<dbReference type="HOGENOM" id="CLU_066245_2_2_9"/>
<dbReference type="SUPFAM" id="SSF100950">
    <property type="entry name" value="NagB/RpiA/CoA transferase-like"/>
    <property type="match status" value="1"/>
</dbReference>
<dbReference type="EMBL" id="CP004121">
    <property type="protein sequence ID" value="AGF54147.1"/>
    <property type="molecule type" value="Genomic_DNA"/>
</dbReference>
<evidence type="ECO:0000256" key="4">
    <source>
        <dbReference type="PIRSR" id="PIRSR006806-1"/>
    </source>
</evidence>
<reference evidence="6 7" key="1">
    <citation type="submission" date="2013-02" db="EMBL/GenBank/DDBJ databases">
        <title>Genome sequence of Clostridium saccharoperbutylacetonicum N1-4(HMT).</title>
        <authorList>
            <person name="Poehlein A."/>
            <person name="Daniel R."/>
        </authorList>
    </citation>
    <scope>NUCLEOTIDE SEQUENCE [LARGE SCALE GENOMIC DNA]</scope>
    <source>
        <strain evidence="7">N1-4(HMT)</strain>
    </source>
</reference>
<evidence type="ECO:0000256" key="1">
    <source>
        <dbReference type="ARBA" id="ARBA00010638"/>
    </source>
</evidence>
<dbReference type="OrthoDB" id="9801938at2"/>
<evidence type="ECO:0000313" key="7">
    <source>
        <dbReference type="Proteomes" id="UP000011728"/>
    </source>
</evidence>
<dbReference type="Proteomes" id="UP000011728">
    <property type="component" value="Chromosome"/>
</dbReference>
<protein>
    <recommendedName>
        <fullName evidence="5">5-formyltetrahydrofolate cyclo-ligase</fullName>
        <ecNumber evidence="5">6.3.3.2</ecNumber>
    </recommendedName>
</protein>
<keyword evidence="7" id="KW-1185">Reference proteome</keyword>
<feature type="binding site" evidence="4">
    <location>
        <position position="57"/>
    </location>
    <ligand>
        <name>substrate</name>
    </ligand>
</feature>
<dbReference type="InterPro" id="IPR024185">
    <property type="entry name" value="FTHF_cligase-like_sf"/>
</dbReference>
<comment type="cofactor">
    <cofactor evidence="5">
        <name>Mg(2+)</name>
        <dbReference type="ChEBI" id="CHEBI:18420"/>
    </cofactor>
</comment>
<keyword evidence="3 4" id="KW-0067">ATP-binding</keyword>
<dbReference type="GO" id="GO:0005524">
    <property type="term" value="F:ATP binding"/>
    <property type="evidence" value="ECO:0007669"/>
    <property type="project" value="UniProtKB-KW"/>
</dbReference>
<dbReference type="PANTHER" id="PTHR23407">
    <property type="entry name" value="ATPASE INHIBITOR/5-FORMYLTETRAHYDROFOLATE CYCLO-LIGASE"/>
    <property type="match status" value="1"/>
</dbReference>
<dbReference type="AlphaFoldDB" id="M1MRC0"/>
<evidence type="ECO:0000256" key="2">
    <source>
        <dbReference type="ARBA" id="ARBA00022741"/>
    </source>
</evidence>
<organism evidence="6 7">
    <name type="scientific">Clostridium saccharoperbutylacetonicum N1-4(HMT)</name>
    <dbReference type="NCBI Taxonomy" id="931276"/>
    <lineage>
        <taxon>Bacteria</taxon>
        <taxon>Bacillati</taxon>
        <taxon>Bacillota</taxon>
        <taxon>Clostridia</taxon>
        <taxon>Eubacteriales</taxon>
        <taxon>Clostridiaceae</taxon>
        <taxon>Clostridium</taxon>
    </lineage>
</organism>
<accession>M1MRC0</accession>
<dbReference type="eggNOG" id="COG0212">
    <property type="taxonomic scope" value="Bacteria"/>
</dbReference>
<dbReference type="GO" id="GO:0009396">
    <property type="term" value="P:folic acid-containing compound biosynthetic process"/>
    <property type="evidence" value="ECO:0007669"/>
    <property type="project" value="TreeGrafter"/>
</dbReference>
<evidence type="ECO:0000313" key="6">
    <source>
        <dbReference type="EMBL" id="AGF54147.1"/>
    </source>
</evidence>
<keyword evidence="5" id="KW-0479">Metal-binding</keyword>
<feature type="binding site" evidence="4">
    <location>
        <begin position="6"/>
        <end position="10"/>
    </location>
    <ligand>
        <name>ATP</name>
        <dbReference type="ChEBI" id="CHEBI:30616"/>
    </ligand>
</feature>
<dbReference type="GO" id="GO:0030272">
    <property type="term" value="F:5-formyltetrahydrofolate cyclo-ligase activity"/>
    <property type="evidence" value="ECO:0007669"/>
    <property type="project" value="UniProtKB-EC"/>
</dbReference>
<gene>
    <name evidence="6" type="ORF">Cspa_c03290</name>
</gene>
<dbReference type="PANTHER" id="PTHR23407:SF1">
    <property type="entry name" value="5-FORMYLTETRAHYDROFOLATE CYCLO-LIGASE"/>
    <property type="match status" value="1"/>
</dbReference>
<sequence length="192" mass="22124">MTIINKKELRKEILRKRQVMDAIEKEKADNKITDEFLKTDYYKKAENIFIYVSYDSEINTKGIINRALSDNKKIYVPRTDFKTKNMDAVEIIALAELMENSYGILEPSIEKTSINPNNLDLIIVPGVAFDRNGGRMGYGAGFYDRYFKKLSNKKIKKLVLAYDLQVVAEVPMEECDVPVDYIITEKEFIGCP</sequence>
<dbReference type="GO" id="GO:0046872">
    <property type="term" value="F:metal ion binding"/>
    <property type="evidence" value="ECO:0007669"/>
    <property type="project" value="UniProtKB-KW"/>
</dbReference>
<feature type="binding site" evidence="4">
    <location>
        <begin position="135"/>
        <end position="143"/>
    </location>
    <ligand>
        <name>ATP</name>
        <dbReference type="ChEBI" id="CHEBI:30616"/>
    </ligand>
</feature>
<dbReference type="InterPro" id="IPR037171">
    <property type="entry name" value="NagB/RpiA_transferase-like"/>
</dbReference>
<dbReference type="GO" id="GO:0035999">
    <property type="term" value="P:tetrahydrofolate interconversion"/>
    <property type="evidence" value="ECO:0007669"/>
    <property type="project" value="TreeGrafter"/>
</dbReference>
<dbReference type="PATRIC" id="fig|931276.5.peg.310"/>
<dbReference type="InterPro" id="IPR002698">
    <property type="entry name" value="FTHF_cligase"/>
</dbReference>
<proteinExistence type="inferred from homology"/>
<feature type="binding site" evidence="4">
    <location>
        <position position="52"/>
    </location>
    <ligand>
        <name>substrate</name>
    </ligand>
</feature>
<dbReference type="Pfam" id="PF01812">
    <property type="entry name" value="5-FTHF_cyc-lig"/>
    <property type="match status" value="1"/>
</dbReference>
<keyword evidence="2 4" id="KW-0547">Nucleotide-binding</keyword>
<dbReference type="PIRSF" id="PIRSF006806">
    <property type="entry name" value="FTHF_cligase"/>
    <property type="match status" value="1"/>
</dbReference>
<name>M1MRC0_9CLOT</name>